<evidence type="ECO:0000256" key="3">
    <source>
        <dbReference type="ARBA" id="ARBA00022692"/>
    </source>
</evidence>
<comment type="caution">
    <text evidence="11">The sequence shown here is derived from an EMBL/GenBank/DDBJ whole genome shotgun (WGS) entry which is preliminary data.</text>
</comment>
<evidence type="ECO:0000256" key="6">
    <source>
        <dbReference type="ARBA" id="ARBA00023136"/>
    </source>
</evidence>
<gene>
    <name evidence="11" type="ORF">SFMTTN_0419</name>
</gene>
<feature type="transmembrane region" description="Helical" evidence="10">
    <location>
        <begin position="254"/>
        <end position="276"/>
    </location>
</feature>
<evidence type="ECO:0000313" key="11">
    <source>
        <dbReference type="EMBL" id="GBL44619.1"/>
    </source>
</evidence>
<keyword evidence="8" id="KW-0868">Chloride</keyword>
<evidence type="ECO:0000256" key="4">
    <source>
        <dbReference type="ARBA" id="ARBA00022989"/>
    </source>
</evidence>
<dbReference type="EMBL" id="BGOW01000002">
    <property type="protein sequence ID" value="GBL44619.1"/>
    <property type="molecule type" value="Genomic_DNA"/>
</dbReference>
<evidence type="ECO:0000256" key="9">
    <source>
        <dbReference type="ARBA" id="ARBA00023303"/>
    </source>
</evidence>
<keyword evidence="6 10" id="KW-0472">Membrane</keyword>
<dbReference type="PRINTS" id="PR00762">
    <property type="entry name" value="CLCHANNEL"/>
</dbReference>
<keyword evidence="5" id="KW-0406">Ion transport</keyword>
<accession>A0A401JAF8</accession>
<feature type="transmembrane region" description="Helical" evidence="10">
    <location>
        <begin position="175"/>
        <end position="194"/>
    </location>
</feature>
<keyword evidence="4 10" id="KW-1133">Transmembrane helix</keyword>
<keyword evidence="2" id="KW-0813">Transport</keyword>
<feature type="transmembrane region" description="Helical" evidence="10">
    <location>
        <begin position="85"/>
        <end position="107"/>
    </location>
</feature>
<evidence type="ECO:0000256" key="8">
    <source>
        <dbReference type="ARBA" id="ARBA00023214"/>
    </source>
</evidence>
<feature type="transmembrane region" description="Helical" evidence="10">
    <location>
        <begin position="139"/>
        <end position="163"/>
    </location>
</feature>
<dbReference type="InterPro" id="IPR001807">
    <property type="entry name" value="ClC"/>
</dbReference>
<feature type="transmembrane region" description="Helical" evidence="10">
    <location>
        <begin position="303"/>
        <end position="330"/>
    </location>
</feature>
<evidence type="ECO:0000256" key="5">
    <source>
        <dbReference type="ARBA" id="ARBA00023065"/>
    </source>
</evidence>
<dbReference type="SUPFAM" id="SSF81340">
    <property type="entry name" value="Clc chloride channel"/>
    <property type="match status" value="1"/>
</dbReference>
<dbReference type="InterPro" id="IPR014743">
    <property type="entry name" value="Cl-channel_core"/>
</dbReference>
<dbReference type="InterPro" id="IPR050368">
    <property type="entry name" value="ClC-type_chloride_channel"/>
</dbReference>
<feature type="transmembrane region" description="Helical" evidence="10">
    <location>
        <begin position="34"/>
        <end position="54"/>
    </location>
</feature>
<reference evidence="11 12" key="1">
    <citation type="journal article" date="2019" name="Front. Microbiol.">
        <title>Genomes of Neutrophilic Sulfur-Oxidizing Chemolithoautotrophs Representing 9 Proteobacterial Species From 8 Genera.</title>
        <authorList>
            <person name="Watanabe T."/>
            <person name="Kojima H."/>
            <person name="Umezawa K."/>
            <person name="Hori C."/>
            <person name="Takasuka T.E."/>
            <person name="Kato Y."/>
            <person name="Fukui M."/>
        </authorList>
    </citation>
    <scope>NUCLEOTIDE SEQUENCE [LARGE SCALE GENOMIC DNA]</scope>
    <source>
        <strain evidence="11 12">TTN</strain>
    </source>
</reference>
<dbReference type="Pfam" id="PF00654">
    <property type="entry name" value="Voltage_CLC"/>
    <property type="match status" value="1"/>
</dbReference>
<dbReference type="Proteomes" id="UP000286806">
    <property type="component" value="Unassembled WGS sequence"/>
</dbReference>
<evidence type="ECO:0000256" key="1">
    <source>
        <dbReference type="ARBA" id="ARBA00004141"/>
    </source>
</evidence>
<organism evidence="11 12">
    <name type="scientific">Sulfuriferula multivorans</name>
    <dbReference type="NCBI Taxonomy" id="1559896"/>
    <lineage>
        <taxon>Bacteria</taxon>
        <taxon>Pseudomonadati</taxon>
        <taxon>Pseudomonadota</taxon>
        <taxon>Betaproteobacteria</taxon>
        <taxon>Nitrosomonadales</taxon>
        <taxon>Sulfuricellaceae</taxon>
        <taxon>Sulfuriferula</taxon>
    </lineage>
</organism>
<dbReference type="PANTHER" id="PTHR43427">
    <property type="entry name" value="CHLORIDE CHANNEL PROTEIN CLC-E"/>
    <property type="match status" value="1"/>
</dbReference>
<dbReference type="GO" id="GO:0005254">
    <property type="term" value="F:chloride channel activity"/>
    <property type="evidence" value="ECO:0007669"/>
    <property type="project" value="UniProtKB-KW"/>
</dbReference>
<comment type="subcellular location">
    <subcellularLocation>
        <location evidence="1">Membrane</location>
        <topology evidence="1">Multi-pass membrane protein</topology>
    </subcellularLocation>
</comment>
<evidence type="ECO:0000313" key="12">
    <source>
        <dbReference type="Proteomes" id="UP000286806"/>
    </source>
</evidence>
<dbReference type="GO" id="GO:0034707">
    <property type="term" value="C:chloride channel complex"/>
    <property type="evidence" value="ECO:0007669"/>
    <property type="project" value="UniProtKB-KW"/>
</dbReference>
<keyword evidence="7" id="KW-0869">Chloride channel</keyword>
<keyword evidence="12" id="KW-1185">Reference proteome</keyword>
<proteinExistence type="predicted"/>
<dbReference type="PANTHER" id="PTHR43427:SF6">
    <property type="entry name" value="CHLORIDE CHANNEL PROTEIN CLC-E"/>
    <property type="match status" value="1"/>
</dbReference>
<dbReference type="Gene3D" id="1.10.3080.10">
    <property type="entry name" value="Clc chloride channel"/>
    <property type="match status" value="1"/>
</dbReference>
<keyword evidence="3 10" id="KW-0812">Transmembrane</keyword>
<evidence type="ECO:0000256" key="10">
    <source>
        <dbReference type="SAM" id="Phobius"/>
    </source>
</evidence>
<dbReference type="RefSeq" id="WP_223247614.1">
    <property type="nucleotide sequence ID" value="NZ_BGOW01000002.1"/>
</dbReference>
<dbReference type="CDD" id="cd01034">
    <property type="entry name" value="EriC_like"/>
    <property type="match status" value="1"/>
</dbReference>
<evidence type="ECO:0000256" key="7">
    <source>
        <dbReference type="ARBA" id="ARBA00023173"/>
    </source>
</evidence>
<feature type="transmembrane region" description="Helical" evidence="10">
    <location>
        <begin position="214"/>
        <end position="234"/>
    </location>
</feature>
<dbReference type="AlphaFoldDB" id="A0A401JAF8"/>
<sequence length="423" mass="44302">MIFWIGAVVVGLAASLFAIGADKAQDLFSHLTGYAPWLPLILTPLTMALVVFLTRRYFPGAEGSGIPQVIATLKIRDQSSRRQILSLRIATGKMLLTWLALCGGASVGREGPTVQIGAAILYSIGRWVKLPRQLSEHGLIVAGGAAGVAAAFNTPLAGIVFAIEEMARSFEEKTSGTLLTAVIVAGLAAMYVFGNYNYFGHTGASLVGTQAWGLVFSAGLLGGLAGGIFSRILLHTSTHGLPGSTGRWMRQHPVWFAAACGLILALLGIASGYTVFGSGYPEARHLIEAKVALPVSYGVMKQLATLVSFLSGIPGGLFAPSLSVGAGLGANLAPLFPGLNPSAIIVVGMVAYFSGLVQAPITAFVIVMEMTDNQDMMVPLMGAALIASTVSRLVCPTPLYKGLARNFVARQSRKPEQQTTMPV</sequence>
<name>A0A401JAF8_9PROT</name>
<protein>
    <submittedName>
        <fullName evidence="11">Chloride channel protein</fullName>
    </submittedName>
</protein>
<keyword evidence="9" id="KW-0407">Ion channel</keyword>
<feature type="transmembrane region" description="Helical" evidence="10">
    <location>
        <begin position="342"/>
        <end position="366"/>
    </location>
</feature>
<evidence type="ECO:0000256" key="2">
    <source>
        <dbReference type="ARBA" id="ARBA00022448"/>
    </source>
</evidence>